<name>A0A7R9MEA1_9ACAR</name>
<evidence type="ECO:0000256" key="3">
    <source>
        <dbReference type="ARBA" id="ARBA00023170"/>
    </source>
</evidence>
<dbReference type="EMBL" id="OC927732">
    <property type="protein sequence ID" value="CAD7657385.1"/>
    <property type="molecule type" value="Genomic_DNA"/>
</dbReference>
<dbReference type="AlphaFoldDB" id="A0A7R9MEA1"/>
<keyword evidence="5" id="KW-1185">Reference proteome</keyword>
<keyword evidence="1" id="KW-0805">Transcription regulation</keyword>
<protein>
    <recommendedName>
        <fullName evidence="6">NR LBD domain-containing protein</fullName>
    </recommendedName>
</protein>
<gene>
    <name evidence="4" type="ORF">ONB1V03_LOCUS14015</name>
</gene>
<accession>A0A7R9MEA1</accession>
<dbReference type="SUPFAM" id="SSF48508">
    <property type="entry name" value="Nuclear receptor ligand-binding domain"/>
    <property type="match status" value="1"/>
</dbReference>
<organism evidence="4">
    <name type="scientific">Oppiella nova</name>
    <dbReference type="NCBI Taxonomy" id="334625"/>
    <lineage>
        <taxon>Eukaryota</taxon>
        <taxon>Metazoa</taxon>
        <taxon>Ecdysozoa</taxon>
        <taxon>Arthropoda</taxon>
        <taxon>Chelicerata</taxon>
        <taxon>Arachnida</taxon>
        <taxon>Acari</taxon>
        <taxon>Acariformes</taxon>
        <taxon>Sarcoptiformes</taxon>
        <taxon>Oribatida</taxon>
        <taxon>Brachypylina</taxon>
        <taxon>Oppioidea</taxon>
        <taxon>Oppiidae</taxon>
        <taxon>Oppiella</taxon>
    </lineage>
</organism>
<proteinExistence type="predicted"/>
<evidence type="ECO:0000256" key="2">
    <source>
        <dbReference type="ARBA" id="ARBA00023163"/>
    </source>
</evidence>
<dbReference type="Gene3D" id="1.10.565.10">
    <property type="entry name" value="Retinoid X Receptor"/>
    <property type="match status" value="1"/>
</dbReference>
<reference evidence="4" key="1">
    <citation type="submission" date="2020-11" db="EMBL/GenBank/DDBJ databases">
        <authorList>
            <person name="Tran Van P."/>
        </authorList>
    </citation>
    <scope>NUCLEOTIDE SEQUENCE</scope>
</reference>
<dbReference type="EMBL" id="CAJPVJ010012907">
    <property type="protein sequence ID" value="CAG2174571.1"/>
    <property type="molecule type" value="Genomic_DNA"/>
</dbReference>
<dbReference type="OrthoDB" id="6352325at2759"/>
<evidence type="ECO:0000313" key="4">
    <source>
        <dbReference type="EMBL" id="CAD7657385.1"/>
    </source>
</evidence>
<dbReference type="InterPro" id="IPR035500">
    <property type="entry name" value="NHR-like_dom_sf"/>
</dbReference>
<evidence type="ECO:0000313" key="5">
    <source>
        <dbReference type="Proteomes" id="UP000728032"/>
    </source>
</evidence>
<dbReference type="Proteomes" id="UP000728032">
    <property type="component" value="Unassembled WGS sequence"/>
</dbReference>
<sequence>MTQIGHEWDTDLDILNLLSTIVLFDPNRPNIIHKDMIAFEHQINKYLLQRYLEIKYGTKSEARDKYMRLMKTLDELHVLNEENVRYHLEVDPREIGPLLIELFDLKP</sequence>
<keyword evidence="2" id="KW-0804">Transcription</keyword>
<keyword evidence="3" id="KW-0675">Receptor</keyword>
<evidence type="ECO:0000256" key="1">
    <source>
        <dbReference type="ARBA" id="ARBA00023015"/>
    </source>
</evidence>
<evidence type="ECO:0008006" key="6">
    <source>
        <dbReference type="Google" id="ProtNLM"/>
    </source>
</evidence>